<reference evidence="1 2" key="2">
    <citation type="journal article" date="2022" name="Mol. Ecol. Resour.">
        <title>The genomes of chicory, endive, great burdock and yacon provide insights into Asteraceae paleo-polyploidization history and plant inulin production.</title>
        <authorList>
            <person name="Fan W."/>
            <person name="Wang S."/>
            <person name="Wang H."/>
            <person name="Wang A."/>
            <person name="Jiang F."/>
            <person name="Liu H."/>
            <person name="Zhao H."/>
            <person name="Xu D."/>
            <person name="Zhang Y."/>
        </authorList>
    </citation>
    <scope>NUCLEOTIDE SEQUENCE [LARGE SCALE GENOMIC DNA]</scope>
    <source>
        <strain evidence="2">cv. Punajuju</strain>
        <tissue evidence="1">Leaves</tissue>
    </source>
</reference>
<name>A0ACB9DZN8_CICIN</name>
<keyword evidence="2" id="KW-1185">Reference proteome</keyword>
<proteinExistence type="predicted"/>
<evidence type="ECO:0000313" key="2">
    <source>
        <dbReference type="Proteomes" id="UP001055811"/>
    </source>
</evidence>
<gene>
    <name evidence="1" type="ORF">L2E82_23134</name>
</gene>
<sequence>MASSSPCSTLPHHSLLRRSLHLPGGKVKLSGSIGSQYLTALLMASPLALVDVEIEIIDKLISIPYVDMILKLMERFGVSVQHADSWDSNGLKKFVCPYYCSYSGYQVLLEFQFVQVFVAGIQAPSMGRKTTVEPATITEVPYEEWIFK</sequence>
<organism evidence="1 2">
    <name type="scientific">Cichorium intybus</name>
    <name type="common">Chicory</name>
    <dbReference type="NCBI Taxonomy" id="13427"/>
    <lineage>
        <taxon>Eukaryota</taxon>
        <taxon>Viridiplantae</taxon>
        <taxon>Streptophyta</taxon>
        <taxon>Embryophyta</taxon>
        <taxon>Tracheophyta</taxon>
        <taxon>Spermatophyta</taxon>
        <taxon>Magnoliopsida</taxon>
        <taxon>eudicotyledons</taxon>
        <taxon>Gunneridae</taxon>
        <taxon>Pentapetalae</taxon>
        <taxon>asterids</taxon>
        <taxon>campanulids</taxon>
        <taxon>Asterales</taxon>
        <taxon>Asteraceae</taxon>
        <taxon>Cichorioideae</taxon>
        <taxon>Cichorieae</taxon>
        <taxon>Cichoriinae</taxon>
        <taxon>Cichorium</taxon>
    </lineage>
</organism>
<reference evidence="2" key="1">
    <citation type="journal article" date="2022" name="Mol. Ecol. Resour.">
        <title>The genomes of chicory, endive, great burdock and yacon provide insights into Asteraceae palaeo-polyploidization history and plant inulin production.</title>
        <authorList>
            <person name="Fan W."/>
            <person name="Wang S."/>
            <person name="Wang H."/>
            <person name="Wang A."/>
            <person name="Jiang F."/>
            <person name="Liu H."/>
            <person name="Zhao H."/>
            <person name="Xu D."/>
            <person name="Zhang Y."/>
        </authorList>
    </citation>
    <scope>NUCLEOTIDE SEQUENCE [LARGE SCALE GENOMIC DNA]</scope>
    <source>
        <strain evidence="2">cv. Punajuju</strain>
    </source>
</reference>
<accession>A0ACB9DZN8</accession>
<comment type="caution">
    <text evidence="1">The sequence shown here is derived from an EMBL/GenBank/DDBJ whole genome shotgun (WGS) entry which is preliminary data.</text>
</comment>
<dbReference type="Proteomes" id="UP001055811">
    <property type="component" value="Linkage Group LG04"/>
</dbReference>
<evidence type="ECO:0000313" key="1">
    <source>
        <dbReference type="EMBL" id="KAI3752032.1"/>
    </source>
</evidence>
<dbReference type="EMBL" id="CM042012">
    <property type="protein sequence ID" value="KAI3752032.1"/>
    <property type="molecule type" value="Genomic_DNA"/>
</dbReference>
<protein>
    <submittedName>
        <fullName evidence="1">Uncharacterized protein</fullName>
    </submittedName>
</protein>